<dbReference type="Pfam" id="PF01966">
    <property type="entry name" value="HD"/>
    <property type="match status" value="1"/>
</dbReference>
<evidence type="ECO:0000256" key="2">
    <source>
        <dbReference type="ARBA" id="ARBA00022723"/>
    </source>
</evidence>
<dbReference type="PROSITE" id="PS51831">
    <property type="entry name" value="HD"/>
    <property type="match status" value="1"/>
</dbReference>
<dbReference type="GO" id="GO:0000166">
    <property type="term" value="F:nucleotide binding"/>
    <property type="evidence" value="ECO:0007669"/>
    <property type="project" value="UniProtKB-KW"/>
</dbReference>
<dbReference type="InterPro" id="IPR006675">
    <property type="entry name" value="HDIG_dom"/>
</dbReference>
<protein>
    <recommendedName>
        <fullName evidence="1">bis(5'-nucleosyl)-tetraphosphatase (symmetrical)</fullName>
        <ecNumber evidence="1">3.6.1.41</ecNumber>
    </recommendedName>
</protein>
<evidence type="ECO:0000313" key="8">
    <source>
        <dbReference type="EMBL" id="OFW34464.1"/>
    </source>
</evidence>
<evidence type="ECO:0000256" key="5">
    <source>
        <dbReference type="ARBA" id="ARBA00023004"/>
    </source>
</evidence>
<sequence>MLNVESLKEKLKARLTPRHFEHSLGTAQTAADMAHAYGLDEEKAYLAGLLHDYAKAMSGAELLAAAAGYGIEANPVEIEVPYLLHSELGACMVKEELGIVDREILDAIKYHTIGSCSMTGFDKIIYIADMIEPGRPYPGLDRLRHMALEGLDEVFREAYAHSLSYLIRARKLIHPVTIEVWNRLVAQEHGRLL</sequence>
<dbReference type="InterPro" id="IPR006674">
    <property type="entry name" value="HD_domain"/>
</dbReference>
<accession>A0A1F2UNC6</accession>
<keyword evidence="3" id="KW-0547">Nucleotide-binding</keyword>
<keyword evidence="5" id="KW-0408">Iron</keyword>
<reference evidence="8 9" key="1">
    <citation type="journal article" date="2016" name="Nat. Commun.">
        <title>Thousands of microbial genomes shed light on interconnected biogeochemical processes in an aquifer system.</title>
        <authorList>
            <person name="Anantharaman K."/>
            <person name="Brown C.T."/>
            <person name="Hug L.A."/>
            <person name="Sharon I."/>
            <person name="Castelle C.J."/>
            <person name="Probst A.J."/>
            <person name="Thomas B.C."/>
            <person name="Singh A."/>
            <person name="Wilkins M.J."/>
            <person name="Karaoz U."/>
            <person name="Brodie E.L."/>
            <person name="Williams K.H."/>
            <person name="Hubbard S.S."/>
            <person name="Banfield J.F."/>
        </authorList>
    </citation>
    <scope>NUCLEOTIDE SEQUENCE [LARGE SCALE GENOMIC DNA]</scope>
</reference>
<dbReference type="PANTHER" id="PTHR35795:SF1">
    <property type="entry name" value="BIS(5'-NUCLEOSYL)-TETRAPHOSPHATASE, SYMMETRICAL"/>
    <property type="match status" value="1"/>
</dbReference>
<evidence type="ECO:0000256" key="3">
    <source>
        <dbReference type="ARBA" id="ARBA00022741"/>
    </source>
</evidence>
<comment type="catalytic activity">
    <reaction evidence="6">
        <text>P(1),P(4)-bis(5'-adenosyl) tetraphosphate + H2O = 2 ADP + 2 H(+)</text>
        <dbReference type="Rhea" id="RHEA:24252"/>
        <dbReference type="ChEBI" id="CHEBI:15377"/>
        <dbReference type="ChEBI" id="CHEBI:15378"/>
        <dbReference type="ChEBI" id="CHEBI:58141"/>
        <dbReference type="ChEBI" id="CHEBI:456216"/>
        <dbReference type="EC" id="3.6.1.41"/>
    </reaction>
</comment>
<dbReference type="Gene3D" id="1.10.3210.10">
    <property type="entry name" value="Hypothetical protein af1432"/>
    <property type="match status" value="1"/>
</dbReference>
<comment type="caution">
    <text evidence="8">The sequence shown here is derived from an EMBL/GenBank/DDBJ whole genome shotgun (WGS) entry which is preliminary data.</text>
</comment>
<name>A0A1F2UNC6_9ACTN</name>
<keyword evidence="2" id="KW-0479">Metal-binding</keyword>
<evidence type="ECO:0000256" key="1">
    <source>
        <dbReference type="ARBA" id="ARBA00012506"/>
    </source>
</evidence>
<dbReference type="SMART" id="SM00471">
    <property type="entry name" value="HDc"/>
    <property type="match status" value="1"/>
</dbReference>
<dbReference type="GO" id="GO:0008803">
    <property type="term" value="F:bis(5'-nucleosyl)-tetraphosphatase (symmetrical) activity"/>
    <property type="evidence" value="ECO:0007669"/>
    <property type="project" value="UniProtKB-EC"/>
</dbReference>
<organism evidence="8 9">
    <name type="scientific">Candidatus Aquicultor primus</name>
    <dbReference type="NCBI Taxonomy" id="1797195"/>
    <lineage>
        <taxon>Bacteria</taxon>
        <taxon>Bacillati</taxon>
        <taxon>Actinomycetota</taxon>
        <taxon>Candidatus Aquicultoria</taxon>
        <taxon>Candidatus Aquicultorales</taxon>
        <taxon>Candidatus Aquicultoraceae</taxon>
        <taxon>Candidatus Aquicultor</taxon>
    </lineage>
</organism>
<dbReference type="Proteomes" id="UP000178086">
    <property type="component" value="Unassembled WGS sequence"/>
</dbReference>
<dbReference type="EMBL" id="MELI01000044">
    <property type="protein sequence ID" value="OFW34464.1"/>
    <property type="molecule type" value="Genomic_DNA"/>
</dbReference>
<keyword evidence="4" id="KW-0378">Hydrolase</keyword>
<evidence type="ECO:0000259" key="7">
    <source>
        <dbReference type="PROSITE" id="PS51831"/>
    </source>
</evidence>
<dbReference type="CDD" id="cd00077">
    <property type="entry name" value="HDc"/>
    <property type="match status" value="1"/>
</dbReference>
<evidence type="ECO:0000313" key="9">
    <source>
        <dbReference type="Proteomes" id="UP000178086"/>
    </source>
</evidence>
<gene>
    <name evidence="8" type="ORF">A2074_07700</name>
</gene>
<dbReference type="NCBIfam" id="TIGR00488">
    <property type="entry name" value="bis(5'-nucleosyl)-tetraphosphatase (symmetrical) YqeK"/>
    <property type="match status" value="1"/>
</dbReference>
<dbReference type="AlphaFoldDB" id="A0A1F2UNC6"/>
<dbReference type="InterPro" id="IPR003607">
    <property type="entry name" value="HD/PDEase_dom"/>
</dbReference>
<dbReference type="GO" id="GO:0046872">
    <property type="term" value="F:metal ion binding"/>
    <property type="evidence" value="ECO:0007669"/>
    <property type="project" value="UniProtKB-KW"/>
</dbReference>
<evidence type="ECO:0000256" key="6">
    <source>
        <dbReference type="ARBA" id="ARBA00049417"/>
    </source>
</evidence>
<evidence type="ECO:0000256" key="4">
    <source>
        <dbReference type="ARBA" id="ARBA00022801"/>
    </source>
</evidence>
<dbReference type="NCBIfam" id="TIGR00277">
    <property type="entry name" value="HDIG"/>
    <property type="match status" value="1"/>
</dbReference>
<feature type="domain" description="HD" evidence="7">
    <location>
        <begin position="19"/>
        <end position="134"/>
    </location>
</feature>
<dbReference type="InterPro" id="IPR051094">
    <property type="entry name" value="Diverse_Catalytic_Enzymes"/>
</dbReference>
<dbReference type="PANTHER" id="PTHR35795">
    <property type="entry name" value="SLR1885 PROTEIN"/>
    <property type="match status" value="1"/>
</dbReference>
<proteinExistence type="predicted"/>
<dbReference type="EC" id="3.6.1.41" evidence="1"/>
<dbReference type="InterPro" id="IPR005249">
    <property type="entry name" value="YqeK"/>
</dbReference>
<dbReference type="SUPFAM" id="SSF109604">
    <property type="entry name" value="HD-domain/PDEase-like"/>
    <property type="match status" value="1"/>
</dbReference>